<dbReference type="AlphaFoldDB" id="A0A9P7N8S5"/>
<gene>
    <name evidence="2" type="ORF">E4U43_001167</name>
</gene>
<dbReference type="Gene3D" id="1.10.510.10">
    <property type="entry name" value="Transferase(Phosphotransferase) domain 1"/>
    <property type="match status" value="1"/>
</dbReference>
<evidence type="ECO:0000313" key="2">
    <source>
        <dbReference type="EMBL" id="KAG6002127.1"/>
    </source>
</evidence>
<feature type="domain" description="Protein kinase" evidence="1">
    <location>
        <begin position="60"/>
        <end position="325"/>
    </location>
</feature>
<dbReference type="Pfam" id="PF00069">
    <property type="entry name" value="Pkinase"/>
    <property type="match status" value="1"/>
</dbReference>
<reference evidence="2" key="1">
    <citation type="journal article" date="2020" name="bioRxiv">
        <title>Whole genome comparisons of ergot fungi reveals the divergence and evolution of species within the genus Claviceps are the result of varying mechanisms driving genome evolution and host range expansion.</title>
        <authorList>
            <person name="Wyka S.A."/>
            <person name="Mondo S.J."/>
            <person name="Liu M."/>
            <person name="Dettman J."/>
            <person name="Nalam V."/>
            <person name="Broders K.D."/>
        </authorList>
    </citation>
    <scope>NUCLEOTIDE SEQUENCE</scope>
    <source>
        <strain evidence="2">CCC 602</strain>
    </source>
</reference>
<dbReference type="PANTHER" id="PTHR44329">
    <property type="entry name" value="SERINE/THREONINE-PROTEIN KINASE TNNI3K-RELATED"/>
    <property type="match status" value="1"/>
</dbReference>
<organism evidence="2 3">
    <name type="scientific">Claviceps pusilla</name>
    <dbReference type="NCBI Taxonomy" id="123648"/>
    <lineage>
        <taxon>Eukaryota</taxon>
        <taxon>Fungi</taxon>
        <taxon>Dikarya</taxon>
        <taxon>Ascomycota</taxon>
        <taxon>Pezizomycotina</taxon>
        <taxon>Sordariomycetes</taxon>
        <taxon>Hypocreomycetidae</taxon>
        <taxon>Hypocreales</taxon>
        <taxon>Clavicipitaceae</taxon>
        <taxon>Claviceps</taxon>
    </lineage>
</organism>
<dbReference type="OrthoDB" id="4062651at2759"/>
<dbReference type="PROSITE" id="PS50011">
    <property type="entry name" value="PROTEIN_KINASE_DOM"/>
    <property type="match status" value="1"/>
</dbReference>
<keyword evidence="3" id="KW-1185">Reference proteome</keyword>
<dbReference type="EMBL" id="SRPW01001366">
    <property type="protein sequence ID" value="KAG6002127.1"/>
    <property type="molecule type" value="Genomic_DNA"/>
</dbReference>
<proteinExistence type="predicted"/>
<protein>
    <recommendedName>
        <fullName evidence="1">Protein kinase domain-containing protein</fullName>
    </recommendedName>
</protein>
<name>A0A9P7N8S5_9HYPO</name>
<dbReference type="GO" id="GO:0004674">
    <property type="term" value="F:protein serine/threonine kinase activity"/>
    <property type="evidence" value="ECO:0007669"/>
    <property type="project" value="TreeGrafter"/>
</dbReference>
<dbReference type="InterPro" id="IPR000719">
    <property type="entry name" value="Prot_kinase_dom"/>
</dbReference>
<dbReference type="PANTHER" id="PTHR44329:SF289">
    <property type="entry name" value="SERINE_THREONINE-PROTEIN KINASE VIK"/>
    <property type="match status" value="1"/>
</dbReference>
<dbReference type="InterPro" id="IPR011009">
    <property type="entry name" value="Kinase-like_dom_sf"/>
</dbReference>
<dbReference type="Proteomes" id="UP000748025">
    <property type="component" value="Unassembled WGS sequence"/>
</dbReference>
<dbReference type="GO" id="GO:0005524">
    <property type="term" value="F:ATP binding"/>
    <property type="evidence" value="ECO:0007669"/>
    <property type="project" value="InterPro"/>
</dbReference>
<sequence>MAMLLGAQNYVTAWLKAIASGTAYFKQLLMGRVLHIYNMLPWLKTKQRSLKREARVVRSVAEAPFLSFGGSGLVYKLSDGIAVKISRPDHEEFITREQKIFEILNRQPVSPYIIQHFHNTPTAIFLEYVPGGTLHSILTDQQVRDEKLMQKVLRVEKLQTEQDCVRWMRQLAAAAAWLEMLGLAHCDIRPVNMLLSAAQNVKLVDFDHTRKIGQRLDYLTEPFARMLGDEAGEEQGTFGKAGCQQEQFAIGSVLYTLTRGHEPYELEWWGHEHWSIVDEKLKNMEFPVLGSNEKYDDIIGDCWHGRYESIAQLAEHLASLDHYSSEVIEQQLSASDIESRKHECEMLVQSGILEKLDCF</sequence>
<accession>A0A9P7N8S5</accession>
<dbReference type="InterPro" id="IPR051681">
    <property type="entry name" value="Ser/Thr_Kinases-Pseudokinases"/>
</dbReference>
<dbReference type="SMART" id="SM00220">
    <property type="entry name" value="S_TKc"/>
    <property type="match status" value="1"/>
</dbReference>
<evidence type="ECO:0000313" key="3">
    <source>
        <dbReference type="Proteomes" id="UP000748025"/>
    </source>
</evidence>
<comment type="caution">
    <text evidence="2">The sequence shown here is derived from an EMBL/GenBank/DDBJ whole genome shotgun (WGS) entry which is preliminary data.</text>
</comment>
<evidence type="ECO:0000259" key="1">
    <source>
        <dbReference type="PROSITE" id="PS50011"/>
    </source>
</evidence>
<dbReference type="SUPFAM" id="SSF56112">
    <property type="entry name" value="Protein kinase-like (PK-like)"/>
    <property type="match status" value="1"/>
</dbReference>